<sequence length="363" mass="42388">MIGIILIIINRLMKTASIYLTDNQQSQLQFSNRQNKNLFISDFNFETSRSKKSGNSPSPKKQWIKVSTATESLQLIMTPNLLQIQNFNYLKKIFKRCVIVIRACLRLQKLQHQKHKKPNTNLRKTLNGKESLRDTVLNEVVFKWCRGICKKSLSSIKSPVFDYLKNPNFNTKADTSKMQLINAIKFIVESLAYYTHPHYIHYDLKGFLCSQLYQDYKLYFTQYVSERTQYKEAILDELQEKEAALIGMEIILFNLAEAIIQDQLSCNFSKRIVISALQLLFKQYFDEMNCAICNYDCIQGDIKVTNNKLQLTFKSKHSGSFNLIDGLYTDEQILSLLQFNRSQQGKIQEYFKMAVKHLEKQIV</sequence>
<dbReference type="EMBL" id="CT868196">
    <property type="protein sequence ID" value="CAK74766.1"/>
    <property type="molecule type" value="Genomic_DNA"/>
</dbReference>
<proteinExistence type="predicted"/>
<dbReference type="OMA" id="WIKVSTA"/>
<keyword evidence="1" id="KW-0732">Signal</keyword>
<dbReference type="InParanoid" id="A0CVE9"/>
<dbReference type="RefSeq" id="XP_001442163.1">
    <property type="nucleotide sequence ID" value="XM_001442126.1"/>
</dbReference>
<keyword evidence="3" id="KW-1185">Reference proteome</keyword>
<dbReference type="HOGENOM" id="CLU_800387_0_0_1"/>
<dbReference type="OrthoDB" id="297373at2759"/>
<evidence type="ECO:0000313" key="3">
    <source>
        <dbReference type="Proteomes" id="UP000000600"/>
    </source>
</evidence>
<feature type="signal peptide" evidence="1">
    <location>
        <begin position="1"/>
        <end position="17"/>
    </location>
</feature>
<dbReference type="GeneID" id="5027948"/>
<protein>
    <submittedName>
        <fullName evidence="2">Uncharacterized protein</fullName>
    </submittedName>
</protein>
<name>A0CVE9_PARTE</name>
<accession>A0CVE9</accession>
<gene>
    <name evidence="2" type="ORF">GSPATT00010934001</name>
</gene>
<dbReference type="KEGG" id="ptm:GSPATT00010934001"/>
<dbReference type="Proteomes" id="UP000000600">
    <property type="component" value="Unassembled WGS sequence"/>
</dbReference>
<reference evidence="2 3" key="1">
    <citation type="journal article" date="2006" name="Nature">
        <title>Global trends of whole-genome duplications revealed by the ciliate Paramecium tetraurelia.</title>
        <authorList>
            <consortium name="Genoscope"/>
            <person name="Aury J.-M."/>
            <person name="Jaillon O."/>
            <person name="Duret L."/>
            <person name="Noel B."/>
            <person name="Jubin C."/>
            <person name="Porcel B.M."/>
            <person name="Segurens B."/>
            <person name="Daubin V."/>
            <person name="Anthouard V."/>
            <person name="Aiach N."/>
            <person name="Arnaiz O."/>
            <person name="Billaut A."/>
            <person name="Beisson J."/>
            <person name="Blanc I."/>
            <person name="Bouhouche K."/>
            <person name="Camara F."/>
            <person name="Duharcourt S."/>
            <person name="Guigo R."/>
            <person name="Gogendeau D."/>
            <person name="Katinka M."/>
            <person name="Keller A.-M."/>
            <person name="Kissmehl R."/>
            <person name="Klotz C."/>
            <person name="Koll F."/>
            <person name="Le Moue A."/>
            <person name="Lepere C."/>
            <person name="Malinsky S."/>
            <person name="Nowacki M."/>
            <person name="Nowak J.K."/>
            <person name="Plattner H."/>
            <person name="Poulain J."/>
            <person name="Ruiz F."/>
            <person name="Serrano V."/>
            <person name="Zagulski M."/>
            <person name="Dessen P."/>
            <person name="Betermier M."/>
            <person name="Weissenbach J."/>
            <person name="Scarpelli C."/>
            <person name="Schachter V."/>
            <person name="Sperling L."/>
            <person name="Meyer E."/>
            <person name="Cohen J."/>
            <person name="Wincker P."/>
        </authorList>
    </citation>
    <scope>NUCLEOTIDE SEQUENCE [LARGE SCALE GENOMIC DNA]</scope>
    <source>
        <strain evidence="2 3">Stock d4-2</strain>
    </source>
</reference>
<feature type="chain" id="PRO_5002623838" evidence="1">
    <location>
        <begin position="18"/>
        <end position="363"/>
    </location>
</feature>
<evidence type="ECO:0000256" key="1">
    <source>
        <dbReference type="SAM" id="SignalP"/>
    </source>
</evidence>
<organism evidence="2 3">
    <name type="scientific">Paramecium tetraurelia</name>
    <dbReference type="NCBI Taxonomy" id="5888"/>
    <lineage>
        <taxon>Eukaryota</taxon>
        <taxon>Sar</taxon>
        <taxon>Alveolata</taxon>
        <taxon>Ciliophora</taxon>
        <taxon>Intramacronucleata</taxon>
        <taxon>Oligohymenophorea</taxon>
        <taxon>Peniculida</taxon>
        <taxon>Parameciidae</taxon>
        <taxon>Paramecium</taxon>
    </lineage>
</organism>
<dbReference type="AlphaFoldDB" id="A0CVE9"/>
<evidence type="ECO:0000313" key="2">
    <source>
        <dbReference type="EMBL" id="CAK74766.1"/>
    </source>
</evidence>